<feature type="non-terminal residue" evidence="2">
    <location>
        <position position="1"/>
    </location>
</feature>
<feature type="compositionally biased region" description="Basic residues" evidence="1">
    <location>
        <begin position="86"/>
        <end position="95"/>
    </location>
</feature>
<comment type="caution">
    <text evidence="2">The sequence shown here is derived from an EMBL/GenBank/DDBJ whole genome shotgun (WGS) entry which is preliminary data.</text>
</comment>
<feature type="compositionally biased region" description="Basic and acidic residues" evidence="1">
    <location>
        <begin position="96"/>
        <end position="114"/>
    </location>
</feature>
<sequence>FLSWLISVRLGGKIVSGGQGLDMDEIADALHIKSSEDRGALESVITKLEKRDSLKWNQGVLTVVHYEERQKIAPSSRPEAVAERVRRFRERKKGKKKDDPDKFIKGSYGDKVKR</sequence>
<evidence type="ECO:0000313" key="2">
    <source>
        <dbReference type="EMBL" id="GAI96931.1"/>
    </source>
</evidence>
<organism evidence="2">
    <name type="scientific">marine sediment metagenome</name>
    <dbReference type="NCBI Taxonomy" id="412755"/>
    <lineage>
        <taxon>unclassified sequences</taxon>
        <taxon>metagenomes</taxon>
        <taxon>ecological metagenomes</taxon>
    </lineage>
</organism>
<name>X1TZZ5_9ZZZZ</name>
<accession>X1TZZ5</accession>
<dbReference type="EMBL" id="BARW01015622">
    <property type="protein sequence ID" value="GAI96931.1"/>
    <property type="molecule type" value="Genomic_DNA"/>
</dbReference>
<feature type="region of interest" description="Disordered" evidence="1">
    <location>
        <begin position="75"/>
        <end position="114"/>
    </location>
</feature>
<dbReference type="AlphaFoldDB" id="X1TZZ5"/>
<protein>
    <submittedName>
        <fullName evidence="2">Uncharacterized protein</fullName>
    </submittedName>
</protein>
<proteinExistence type="predicted"/>
<reference evidence="2" key="1">
    <citation type="journal article" date="2014" name="Front. Microbiol.">
        <title>High frequency of phylogenetically diverse reductive dehalogenase-homologous genes in deep subseafloor sedimentary metagenomes.</title>
        <authorList>
            <person name="Kawai M."/>
            <person name="Futagami T."/>
            <person name="Toyoda A."/>
            <person name="Takaki Y."/>
            <person name="Nishi S."/>
            <person name="Hori S."/>
            <person name="Arai W."/>
            <person name="Tsubouchi T."/>
            <person name="Morono Y."/>
            <person name="Uchiyama I."/>
            <person name="Ito T."/>
            <person name="Fujiyama A."/>
            <person name="Inagaki F."/>
            <person name="Takami H."/>
        </authorList>
    </citation>
    <scope>NUCLEOTIDE SEQUENCE</scope>
    <source>
        <strain evidence="2">Expedition CK06-06</strain>
    </source>
</reference>
<gene>
    <name evidence="2" type="ORF">S12H4_27373</name>
</gene>
<evidence type="ECO:0000256" key="1">
    <source>
        <dbReference type="SAM" id="MobiDB-lite"/>
    </source>
</evidence>